<feature type="compositionally biased region" description="Polar residues" evidence="1">
    <location>
        <begin position="67"/>
        <end position="76"/>
    </location>
</feature>
<dbReference type="Proteomes" id="UP000266841">
    <property type="component" value="Unassembled WGS sequence"/>
</dbReference>
<evidence type="ECO:0000313" key="3">
    <source>
        <dbReference type="Proteomes" id="UP000266841"/>
    </source>
</evidence>
<organism evidence="2 3">
    <name type="scientific">Thalassiosira oceanica</name>
    <name type="common">Marine diatom</name>
    <dbReference type="NCBI Taxonomy" id="159749"/>
    <lineage>
        <taxon>Eukaryota</taxon>
        <taxon>Sar</taxon>
        <taxon>Stramenopiles</taxon>
        <taxon>Ochrophyta</taxon>
        <taxon>Bacillariophyta</taxon>
        <taxon>Coscinodiscophyceae</taxon>
        <taxon>Thalassiosirophycidae</taxon>
        <taxon>Thalassiosirales</taxon>
        <taxon>Thalassiosiraceae</taxon>
        <taxon>Thalassiosira</taxon>
    </lineage>
</organism>
<feature type="region of interest" description="Disordered" evidence="1">
    <location>
        <begin position="66"/>
        <end position="90"/>
    </location>
</feature>
<dbReference type="AlphaFoldDB" id="K0SZ03"/>
<reference evidence="2 3" key="1">
    <citation type="journal article" date="2012" name="Genome Biol.">
        <title>Genome and low-iron response of an oceanic diatom adapted to chronic iron limitation.</title>
        <authorList>
            <person name="Lommer M."/>
            <person name="Specht M."/>
            <person name="Roy A.S."/>
            <person name="Kraemer L."/>
            <person name="Andreson R."/>
            <person name="Gutowska M.A."/>
            <person name="Wolf J."/>
            <person name="Bergner S.V."/>
            <person name="Schilhabel M.B."/>
            <person name="Klostermeier U.C."/>
            <person name="Beiko R.G."/>
            <person name="Rosenstiel P."/>
            <person name="Hippler M."/>
            <person name="Laroche J."/>
        </authorList>
    </citation>
    <scope>NUCLEOTIDE SEQUENCE [LARGE SCALE GENOMIC DNA]</scope>
    <source>
        <strain evidence="2 3">CCMP1005</strain>
    </source>
</reference>
<evidence type="ECO:0000256" key="1">
    <source>
        <dbReference type="SAM" id="MobiDB-lite"/>
    </source>
</evidence>
<comment type="caution">
    <text evidence="2">The sequence shown here is derived from an EMBL/GenBank/DDBJ whole genome shotgun (WGS) entry which is preliminary data.</text>
</comment>
<proteinExistence type="predicted"/>
<gene>
    <name evidence="2" type="ORF">THAOC_12871</name>
</gene>
<name>K0SZ03_THAOC</name>
<accession>K0SZ03</accession>
<sequence>MVPWVPSPGHQGRPHRNIEKLGSHYHRCAGRAGKATQIAPQPRASIELRLTTLKVDRLKDEFIPAAASSSDQQIRTRTGGHNAEAGQQIP</sequence>
<keyword evidence="3" id="KW-1185">Reference proteome</keyword>
<evidence type="ECO:0000313" key="2">
    <source>
        <dbReference type="EMBL" id="EJK66221.1"/>
    </source>
</evidence>
<dbReference type="EMBL" id="AGNL01015184">
    <property type="protein sequence ID" value="EJK66221.1"/>
    <property type="molecule type" value="Genomic_DNA"/>
</dbReference>
<protein>
    <submittedName>
        <fullName evidence="2">Uncharacterized protein</fullName>
    </submittedName>
</protein>